<accession>I3CBS9</accession>
<dbReference type="InterPro" id="IPR035897">
    <property type="entry name" value="Toll_tir_struct_dom_sf"/>
</dbReference>
<organism evidence="1 2">
    <name type="scientific">Beggiatoa alba B18LD</name>
    <dbReference type="NCBI Taxonomy" id="395493"/>
    <lineage>
        <taxon>Bacteria</taxon>
        <taxon>Pseudomonadati</taxon>
        <taxon>Pseudomonadota</taxon>
        <taxon>Gammaproteobacteria</taxon>
        <taxon>Thiotrichales</taxon>
        <taxon>Thiotrichaceae</taxon>
        <taxon>Beggiatoa</taxon>
    </lineage>
</organism>
<name>I3CBS9_9GAMM</name>
<dbReference type="InterPro" id="IPR011990">
    <property type="entry name" value="TPR-like_helical_dom_sf"/>
</dbReference>
<dbReference type="EMBL" id="JH600070">
    <property type="protein sequence ID" value="EIJ41072.1"/>
    <property type="molecule type" value="Genomic_DNA"/>
</dbReference>
<dbReference type="STRING" id="395493.BegalDRAFT_0149"/>
<gene>
    <name evidence="1" type="ORF">BegalDRAFT_0149</name>
</gene>
<dbReference type="eggNOG" id="COG2909">
    <property type="taxonomic scope" value="Bacteria"/>
</dbReference>
<protein>
    <recommendedName>
        <fullName evidence="3">TIR domain-containing protein</fullName>
    </recommendedName>
</protein>
<dbReference type="HOGENOM" id="CLU_013149_0_0_6"/>
<dbReference type="Gene3D" id="3.40.50.300">
    <property type="entry name" value="P-loop containing nucleotide triphosphate hydrolases"/>
    <property type="match status" value="1"/>
</dbReference>
<dbReference type="PANTHER" id="PTHR47691">
    <property type="entry name" value="REGULATOR-RELATED"/>
    <property type="match status" value="1"/>
</dbReference>
<reference evidence="1 2" key="1">
    <citation type="submission" date="2011-11" db="EMBL/GenBank/DDBJ databases">
        <title>Improved High-Quality Draft sequence of Beggiatoa alba B18lD.</title>
        <authorList>
            <consortium name="US DOE Joint Genome Institute"/>
            <person name="Lucas S."/>
            <person name="Han J."/>
            <person name="Lapidus A."/>
            <person name="Cheng J.-F."/>
            <person name="Goodwin L."/>
            <person name="Pitluck S."/>
            <person name="Peters L."/>
            <person name="Mikhailova N."/>
            <person name="Held B."/>
            <person name="Detter J.C."/>
            <person name="Han C."/>
            <person name="Tapia R."/>
            <person name="Land M."/>
            <person name="Hauser L."/>
            <person name="Kyrpides N."/>
            <person name="Ivanova N."/>
            <person name="Pagani I."/>
            <person name="Samuel K."/>
            <person name="Teske A."/>
            <person name="Mueller J."/>
            <person name="Woyke T."/>
        </authorList>
    </citation>
    <scope>NUCLEOTIDE SEQUENCE [LARGE SCALE GENOMIC DNA]</scope>
    <source>
        <strain evidence="1 2">B18LD</strain>
    </source>
</reference>
<sequence length="976" mass="109500">MATDPKLLICYAHQDETFKNTLLAHLQDLRQQKAITVWEDLQLQEGALQLATLELELRQATVILLLVSPFFMQSDFITMPSLIRLFKQLTLTGKRVVPIILTSGNWGALEFCKTQALPKGDVPLDRTVYPIEEWQAIAKRVNRWCTEQQMTATDDMPILVDLQHLPIMSMPLVGRRFALSTLTDAFESKNTFIVSVTAPAGVGKSALVNAWLEKIAPHYLGASYVFGWSFYGQADEQPSVSSSLFLTQALRFFGHTDELPLTDDAKALRLVTLLANKPTILILDGVETLQYAPSVRRGACADLGLKTFLQILKTSPLGGQRLVVLTSRQKIIELSDIEQRGYTNLVLDNLNVGESARLLKSLGIKGSPWQLVSVVKTYKGHALALMLLGNLCVDVYAGDATQHARLPALSVAEEQGGQALRVLQFYDEKFWTVNAPERIFLQVLSLLDRPLTLVERHVLFEQAQLTKAVRKLSELEWAGVIFHLNKLGLVYTQAQQNPPTWDTHPLVRQYFREQLRTQQKDIWQDAHHQLFEHFQNFPTTNQPDTLASLEPLYRAVTHGCLAGEYEAALRVYRERILRGDQYFSTQQLGAFSADLAVIASFFEAGNWAKPINSLSIADQSWLLAQAAFYMMALGQLEEGLMPLKGAAMLCKTRQDWKNAAKAQNNRADLLLTLGRLSEAEEVAQTAIELAETSQHTFTRLLCHAKFGNLLHQLGELDYSHAAFELAEMLQVQDQPNDGQLYSLIGSQYCDLLLDTAQSAAEREAILSRAQQSLHIAEDGLGLVSIAFGRLTLGKVFNALARSQEALPLLNSAVQQLHLAEVFLYIPEALLARATAYQQLKNWELAKRDVDEVLEIAKRCNMHLYEVKANLLLANLLLDRYALQLQPNATPFLNQLGVGDNPLTQVETLYSQTSRLLYEMNYRLRLAELSLLGARLAHYTHATDSAIHHLEVAQSRIVAIEQWGLLAHWERVRTEIG</sequence>
<dbReference type="Gene3D" id="1.25.40.10">
    <property type="entry name" value="Tetratricopeptide repeat domain"/>
    <property type="match status" value="1"/>
</dbReference>
<keyword evidence="2" id="KW-1185">Reference proteome</keyword>
<dbReference type="SMART" id="SM00028">
    <property type="entry name" value="TPR"/>
    <property type="match status" value="2"/>
</dbReference>
<dbReference type="Gene3D" id="3.40.50.10140">
    <property type="entry name" value="Toll/interleukin-1 receptor homology (TIR) domain"/>
    <property type="match status" value="1"/>
</dbReference>
<dbReference type="SUPFAM" id="SSF52540">
    <property type="entry name" value="P-loop containing nucleoside triphosphate hydrolases"/>
    <property type="match status" value="1"/>
</dbReference>
<dbReference type="RefSeq" id="WP_002682670.1">
    <property type="nucleotide sequence ID" value="NZ_JH600070.1"/>
</dbReference>
<dbReference type="eggNOG" id="COG1672">
    <property type="taxonomic scope" value="Bacteria"/>
</dbReference>
<proteinExistence type="predicted"/>
<evidence type="ECO:0008006" key="3">
    <source>
        <dbReference type="Google" id="ProtNLM"/>
    </source>
</evidence>
<dbReference type="PANTHER" id="PTHR47691:SF3">
    <property type="entry name" value="HTH-TYPE TRANSCRIPTIONAL REGULATOR RV0890C-RELATED"/>
    <property type="match status" value="1"/>
</dbReference>
<dbReference type="InterPro" id="IPR027417">
    <property type="entry name" value="P-loop_NTPase"/>
</dbReference>
<dbReference type="SUPFAM" id="SSF52200">
    <property type="entry name" value="Toll/Interleukin receptor TIR domain"/>
    <property type="match status" value="1"/>
</dbReference>
<dbReference type="InterPro" id="IPR019734">
    <property type="entry name" value="TPR_rpt"/>
</dbReference>
<dbReference type="SUPFAM" id="SSF48452">
    <property type="entry name" value="TPR-like"/>
    <property type="match status" value="1"/>
</dbReference>
<dbReference type="Proteomes" id="UP000005744">
    <property type="component" value="Unassembled WGS sequence"/>
</dbReference>
<evidence type="ECO:0000313" key="2">
    <source>
        <dbReference type="Proteomes" id="UP000005744"/>
    </source>
</evidence>
<evidence type="ECO:0000313" key="1">
    <source>
        <dbReference type="EMBL" id="EIJ41072.1"/>
    </source>
</evidence>
<dbReference type="OrthoDB" id="1426235at2"/>
<dbReference type="AlphaFoldDB" id="I3CBS9"/>